<proteinExistence type="predicted"/>
<protein>
    <submittedName>
        <fullName evidence="2">Uncharacterized protein</fullName>
    </submittedName>
</protein>
<evidence type="ECO:0000313" key="2">
    <source>
        <dbReference type="EMBL" id="KAJ8438729.1"/>
    </source>
</evidence>
<dbReference type="AlphaFoldDB" id="A0A9Q1K974"/>
<dbReference type="Proteomes" id="UP001153076">
    <property type="component" value="Unassembled WGS sequence"/>
</dbReference>
<accession>A0A9Q1K974</accession>
<evidence type="ECO:0000256" key="1">
    <source>
        <dbReference type="SAM" id="MobiDB-lite"/>
    </source>
</evidence>
<gene>
    <name evidence="2" type="ORF">Cgig2_013775</name>
</gene>
<comment type="caution">
    <text evidence="2">The sequence shown here is derived from an EMBL/GenBank/DDBJ whole genome shotgun (WGS) entry which is preliminary data.</text>
</comment>
<reference evidence="2" key="1">
    <citation type="submission" date="2022-04" db="EMBL/GenBank/DDBJ databases">
        <title>Carnegiea gigantea Genome sequencing and assembly v2.</title>
        <authorList>
            <person name="Copetti D."/>
            <person name="Sanderson M.J."/>
            <person name="Burquez A."/>
            <person name="Wojciechowski M.F."/>
        </authorList>
    </citation>
    <scope>NUCLEOTIDE SEQUENCE</scope>
    <source>
        <strain evidence="2">SGP5-SGP5p</strain>
        <tissue evidence="2">Aerial part</tissue>
    </source>
</reference>
<evidence type="ECO:0000313" key="3">
    <source>
        <dbReference type="Proteomes" id="UP001153076"/>
    </source>
</evidence>
<dbReference type="EMBL" id="JAKOGI010000243">
    <property type="protein sequence ID" value="KAJ8438729.1"/>
    <property type="molecule type" value="Genomic_DNA"/>
</dbReference>
<sequence length="250" mass="27318">MYVIVTHINQPDHSIFQSIILVPMNNSLPTSPLSLANSPNGSPNHNDSVPITAHTTQPGELPLLDEIRPHYHCQPNSARTNPYVDALKYGMGSNSSSQILSPEPKLCSQLSGDITHPLPASLTIARGNFSMRVPLIYEGLHKVLPLCGEESQQHETCPKLPAQQKIQVVVQKFEEKSVCPTTNEPSSSSPIPPLFTENWVTVSPKKRVRPALGPRTTNYSGLKPQDSPIMDNRPSIPLVKVKTKGSKMAA</sequence>
<organism evidence="2 3">
    <name type="scientific">Carnegiea gigantea</name>
    <dbReference type="NCBI Taxonomy" id="171969"/>
    <lineage>
        <taxon>Eukaryota</taxon>
        <taxon>Viridiplantae</taxon>
        <taxon>Streptophyta</taxon>
        <taxon>Embryophyta</taxon>
        <taxon>Tracheophyta</taxon>
        <taxon>Spermatophyta</taxon>
        <taxon>Magnoliopsida</taxon>
        <taxon>eudicotyledons</taxon>
        <taxon>Gunneridae</taxon>
        <taxon>Pentapetalae</taxon>
        <taxon>Caryophyllales</taxon>
        <taxon>Cactineae</taxon>
        <taxon>Cactaceae</taxon>
        <taxon>Cactoideae</taxon>
        <taxon>Echinocereeae</taxon>
        <taxon>Carnegiea</taxon>
    </lineage>
</organism>
<feature type="region of interest" description="Disordered" evidence="1">
    <location>
        <begin position="207"/>
        <end position="236"/>
    </location>
</feature>
<keyword evidence="3" id="KW-1185">Reference proteome</keyword>
<name>A0A9Q1K974_9CARY</name>